<feature type="domain" description="OmpA-like" evidence="7">
    <location>
        <begin position="232"/>
        <end position="350"/>
    </location>
</feature>
<protein>
    <submittedName>
        <fullName evidence="8">OmpA family protein</fullName>
    </submittedName>
</protein>
<feature type="chain" id="PRO_5020844296" evidence="6">
    <location>
        <begin position="27"/>
        <end position="388"/>
    </location>
</feature>
<dbReference type="PANTHER" id="PTHR30329">
    <property type="entry name" value="STATOR ELEMENT OF FLAGELLAR MOTOR COMPLEX"/>
    <property type="match status" value="1"/>
</dbReference>
<evidence type="ECO:0000256" key="5">
    <source>
        <dbReference type="SAM" id="MobiDB-lite"/>
    </source>
</evidence>
<evidence type="ECO:0000256" key="2">
    <source>
        <dbReference type="ARBA" id="ARBA00023136"/>
    </source>
</evidence>
<dbReference type="InterPro" id="IPR036737">
    <property type="entry name" value="OmpA-like_sf"/>
</dbReference>
<organism evidence="8 9">
    <name type="scientific">Fluviicoccus keumensis</name>
    <dbReference type="NCBI Taxonomy" id="1435465"/>
    <lineage>
        <taxon>Bacteria</taxon>
        <taxon>Pseudomonadati</taxon>
        <taxon>Pseudomonadota</taxon>
        <taxon>Gammaproteobacteria</taxon>
        <taxon>Moraxellales</taxon>
        <taxon>Moraxellaceae</taxon>
        <taxon>Fluviicoccus</taxon>
    </lineage>
</organism>
<evidence type="ECO:0000256" key="3">
    <source>
        <dbReference type="ARBA" id="ARBA00023237"/>
    </source>
</evidence>
<dbReference type="PROSITE" id="PS51123">
    <property type="entry name" value="OMPA_2"/>
    <property type="match status" value="1"/>
</dbReference>
<evidence type="ECO:0000256" key="6">
    <source>
        <dbReference type="SAM" id="SignalP"/>
    </source>
</evidence>
<dbReference type="InterPro" id="IPR006665">
    <property type="entry name" value="OmpA-like"/>
</dbReference>
<feature type="compositionally biased region" description="Basic residues" evidence="5">
    <location>
        <begin position="369"/>
        <end position="388"/>
    </location>
</feature>
<dbReference type="InterPro" id="IPR050330">
    <property type="entry name" value="Bact_OuterMem_StrucFunc"/>
</dbReference>
<dbReference type="Gene3D" id="3.30.1330.60">
    <property type="entry name" value="OmpA-like domain"/>
    <property type="match status" value="1"/>
</dbReference>
<sequence>MSARNPRRLATLSLCSALWLAAGAHAAEALNPQEQRITDQAVQADLKGLQALQDRIARVNAGGMAADNYYLVKAQAWLDFATHEYHENDRSQVIEQALEQSSWLVGQLEGGISGITLDTPVIPESQRLREDLWKIAAELKQHQGFSCAAAPLAEMEVRLVWAGHENKELGWRHAREHFAAAERLAKRAQKLADNCICPPEAPKPCANIETPVVVTPPPVVPAVPEPVKPPPAPSLLANVPRNIHFGLDKSDINAMSAKVLERVAKILKTYPAMNITLEGHTDARASQAYNLKLSKRRVDAVSAYLIKLGVAPERISTYARGMENTLNDGQDALVNHALSRRVEIHYQGVEIESYAQRDDLQVETAKVKPAAKARKAKAKSGKSPRKTR</sequence>
<dbReference type="Pfam" id="PF00691">
    <property type="entry name" value="OmpA"/>
    <property type="match status" value="1"/>
</dbReference>
<evidence type="ECO:0000313" key="9">
    <source>
        <dbReference type="Proteomes" id="UP000292423"/>
    </source>
</evidence>
<dbReference type="InterPro" id="IPR006664">
    <property type="entry name" value="OMP_bac"/>
</dbReference>
<dbReference type="EMBL" id="SHKX01000010">
    <property type="protein sequence ID" value="RZU47725.1"/>
    <property type="molecule type" value="Genomic_DNA"/>
</dbReference>
<dbReference type="RefSeq" id="WP_165391313.1">
    <property type="nucleotide sequence ID" value="NZ_SHKX01000010.1"/>
</dbReference>
<gene>
    <name evidence="8" type="ORF">EV700_0692</name>
</gene>
<keyword evidence="9" id="KW-1185">Reference proteome</keyword>
<dbReference type="PRINTS" id="PR01021">
    <property type="entry name" value="OMPADOMAIN"/>
</dbReference>
<name>A0A4Q7ZCL2_9GAMM</name>
<accession>A0A4Q7ZCL2</accession>
<comment type="subcellular location">
    <subcellularLocation>
        <location evidence="1">Cell outer membrane</location>
    </subcellularLocation>
</comment>
<evidence type="ECO:0000313" key="8">
    <source>
        <dbReference type="EMBL" id="RZU47725.1"/>
    </source>
</evidence>
<proteinExistence type="predicted"/>
<keyword evidence="3" id="KW-0998">Cell outer membrane</keyword>
<comment type="caution">
    <text evidence="8">The sequence shown here is derived from an EMBL/GenBank/DDBJ whole genome shotgun (WGS) entry which is preliminary data.</text>
</comment>
<reference evidence="8 9" key="1">
    <citation type="submission" date="2019-02" db="EMBL/GenBank/DDBJ databases">
        <title>Genomic Encyclopedia of Type Strains, Phase IV (KMG-IV): sequencing the most valuable type-strain genomes for metagenomic binning, comparative biology and taxonomic classification.</title>
        <authorList>
            <person name="Goeker M."/>
        </authorList>
    </citation>
    <scope>NUCLEOTIDE SEQUENCE [LARGE SCALE GENOMIC DNA]</scope>
    <source>
        <strain evidence="8 9">DSM 105135</strain>
    </source>
</reference>
<feature type="signal peptide" evidence="6">
    <location>
        <begin position="1"/>
        <end position="26"/>
    </location>
</feature>
<keyword evidence="2 4" id="KW-0472">Membrane</keyword>
<evidence type="ECO:0000256" key="1">
    <source>
        <dbReference type="ARBA" id="ARBA00004442"/>
    </source>
</evidence>
<evidence type="ECO:0000256" key="4">
    <source>
        <dbReference type="PROSITE-ProRule" id="PRU00473"/>
    </source>
</evidence>
<feature type="region of interest" description="Disordered" evidence="5">
    <location>
        <begin position="365"/>
        <end position="388"/>
    </location>
</feature>
<dbReference type="PANTHER" id="PTHR30329:SF21">
    <property type="entry name" value="LIPOPROTEIN YIAD-RELATED"/>
    <property type="match status" value="1"/>
</dbReference>
<keyword evidence="6" id="KW-0732">Signal</keyword>
<dbReference type="AlphaFoldDB" id="A0A4Q7ZCL2"/>
<evidence type="ECO:0000259" key="7">
    <source>
        <dbReference type="PROSITE" id="PS51123"/>
    </source>
</evidence>
<dbReference type="GO" id="GO:0009279">
    <property type="term" value="C:cell outer membrane"/>
    <property type="evidence" value="ECO:0007669"/>
    <property type="project" value="UniProtKB-SubCell"/>
</dbReference>
<dbReference type="CDD" id="cd07185">
    <property type="entry name" value="OmpA_C-like"/>
    <property type="match status" value="1"/>
</dbReference>
<dbReference type="Proteomes" id="UP000292423">
    <property type="component" value="Unassembled WGS sequence"/>
</dbReference>
<dbReference type="SUPFAM" id="SSF103088">
    <property type="entry name" value="OmpA-like"/>
    <property type="match status" value="1"/>
</dbReference>